<dbReference type="InterPro" id="IPR009288">
    <property type="entry name" value="AIG2-like_dom"/>
</dbReference>
<organism evidence="7 8">
    <name type="scientific">Rehmannia glutinosa</name>
    <name type="common">Chinese foxglove</name>
    <dbReference type="NCBI Taxonomy" id="99300"/>
    <lineage>
        <taxon>Eukaryota</taxon>
        <taxon>Viridiplantae</taxon>
        <taxon>Streptophyta</taxon>
        <taxon>Embryophyta</taxon>
        <taxon>Tracheophyta</taxon>
        <taxon>Spermatophyta</taxon>
        <taxon>Magnoliopsida</taxon>
        <taxon>eudicotyledons</taxon>
        <taxon>Gunneridae</taxon>
        <taxon>Pentapetalae</taxon>
        <taxon>asterids</taxon>
        <taxon>lamiids</taxon>
        <taxon>Lamiales</taxon>
        <taxon>Orobanchaceae</taxon>
        <taxon>Rehmannieae</taxon>
        <taxon>Rehmannia</taxon>
    </lineage>
</organism>
<protein>
    <recommendedName>
        <fullName evidence="5">Putative gamma-glutamylcyclotransferase</fullName>
    </recommendedName>
</protein>
<feature type="domain" description="Gamma-glutamylcyclotransferase AIG2-like" evidence="6">
    <location>
        <begin position="18"/>
        <end position="113"/>
    </location>
</feature>
<gene>
    <name evidence="7" type="ORF">DH2020_036433</name>
</gene>
<dbReference type="Pfam" id="PF06094">
    <property type="entry name" value="GGACT"/>
    <property type="match status" value="1"/>
</dbReference>
<evidence type="ECO:0000259" key="6">
    <source>
        <dbReference type="Pfam" id="PF06094"/>
    </source>
</evidence>
<keyword evidence="8" id="KW-1185">Reference proteome</keyword>
<dbReference type="CDD" id="cd06661">
    <property type="entry name" value="GGCT_like"/>
    <property type="match status" value="1"/>
</dbReference>
<dbReference type="Proteomes" id="UP001318860">
    <property type="component" value="Unassembled WGS sequence"/>
</dbReference>
<dbReference type="InterPro" id="IPR045038">
    <property type="entry name" value="AIG2-like"/>
</dbReference>
<dbReference type="PANTHER" id="PTHR31544">
    <property type="entry name" value="AIG2-LIKE PROTEIN D"/>
    <property type="match status" value="1"/>
</dbReference>
<reference evidence="7 8" key="1">
    <citation type="journal article" date="2021" name="Comput. Struct. Biotechnol. J.">
        <title>De novo genome assembly of the potent medicinal plant Rehmannia glutinosa using nanopore technology.</title>
        <authorList>
            <person name="Ma L."/>
            <person name="Dong C."/>
            <person name="Song C."/>
            <person name="Wang X."/>
            <person name="Zheng X."/>
            <person name="Niu Y."/>
            <person name="Chen S."/>
            <person name="Feng W."/>
        </authorList>
    </citation>
    <scope>NUCLEOTIDE SEQUENCE [LARGE SCALE GENOMIC DNA]</scope>
    <source>
        <strain evidence="7">DH-2019</strain>
    </source>
</reference>
<dbReference type="PANTHER" id="PTHR31544:SF2">
    <property type="entry name" value="AIG2-LIKE PROTEIN D"/>
    <property type="match status" value="1"/>
</dbReference>
<evidence type="ECO:0000256" key="5">
    <source>
        <dbReference type="ARBA" id="ARBA00030602"/>
    </source>
</evidence>
<dbReference type="Gene3D" id="3.10.490.10">
    <property type="entry name" value="Gamma-glutamyl cyclotransferase-like"/>
    <property type="match status" value="1"/>
</dbReference>
<comment type="function">
    <text evidence="1">Putative gamma-glutamylcyclotransferase.</text>
</comment>
<evidence type="ECO:0000256" key="2">
    <source>
        <dbReference type="ARBA" id="ARBA00008861"/>
    </source>
</evidence>
<evidence type="ECO:0000313" key="7">
    <source>
        <dbReference type="EMBL" id="KAK6129847.1"/>
    </source>
</evidence>
<dbReference type="Gene3D" id="6.10.250.210">
    <property type="match status" value="1"/>
</dbReference>
<dbReference type="EMBL" id="JABTTQ020001611">
    <property type="protein sequence ID" value="KAK6129847.1"/>
    <property type="molecule type" value="Genomic_DNA"/>
</dbReference>
<dbReference type="InterPro" id="IPR013024">
    <property type="entry name" value="GGCT-like"/>
</dbReference>
<accession>A0ABR0V4Z0</accession>
<sequence length="163" mass="18694">MPMGPSSPANPSPISNVFVYGSLLADDHIAGNQRLRIKRRVYPAIIPAEDKKVTGKVLLGITPRELEILDAFEDAEYERRTVDVFLKDSSEKVEADTYVWVNKTDPDLHGEWDFEEWKMLHMKDFLKMTAGFMDQIKIPDLKTRVAMYESFYKGTDNNNLPNP</sequence>
<evidence type="ECO:0000313" key="8">
    <source>
        <dbReference type="Proteomes" id="UP001318860"/>
    </source>
</evidence>
<evidence type="ECO:0000256" key="3">
    <source>
        <dbReference type="ARBA" id="ARBA00022679"/>
    </source>
</evidence>
<evidence type="ECO:0000256" key="1">
    <source>
        <dbReference type="ARBA" id="ARBA00002782"/>
    </source>
</evidence>
<dbReference type="SUPFAM" id="SSF110857">
    <property type="entry name" value="Gamma-glutamyl cyclotransferase-like"/>
    <property type="match status" value="1"/>
</dbReference>
<proteinExistence type="inferred from homology"/>
<keyword evidence="4" id="KW-0012">Acyltransferase</keyword>
<keyword evidence="3" id="KW-0808">Transferase</keyword>
<dbReference type="InterPro" id="IPR036568">
    <property type="entry name" value="GGCT-like_sf"/>
</dbReference>
<evidence type="ECO:0000256" key="4">
    <source>
        <dbReference type="ARBA" id="ARBA00023315"/>
    </source>
</evidence>
<comment type="similarity">
    <text evidence="2">Belongs to the gamma-glutamylcyclotransferase family.</text>
</comment>
<comment type="caution">
    <text evidence="7">The sequence shown here is derived from an EMBL/GenBank/DDBJ whole genome shotgun (WGS) entry which is preliminary data.</text>
</comment>
<name>A0ABR0V4Z0_REHGL</name>